<dbReference type="AlphaFoldDB" id="A0A183JVH2"/>
<evidence type="ECO:0000313" key="2">
    <source>
        <dbReference type="Proteomes" id="UP000279833"/>
    </source>
</evidence>
<protein>
    <submittedName>
        <fullName evidence="1 3">Uncharacterized protein</fullName>
    </submittedName>
</protein>
<name>A0A183JVH2_9TREM</name>
<reference evidence="3" key="1">
    <citation type="submission" date="2016-06" db="UniProtKB">
        <authorList>
            <consortium name="WormBaseParasite"/>
        </authorList>
    </citation>
    <scope>IDENTIFICATION</scope>
</reference>
<organism evidence="3">
    <name type="scientific">Schistosoma curassoni</name>
    <dbReference type="NCBI Taxonomy" id="6186"/>
    <lineage>
        <taxon>Eukaryota</taxon>
        <taxon>Metazoa</taxon>
        <taxon>Spiralia</taxon>
        <taxon>Lophotrochozoa</taxon>
        <taxon>Platyhelminthes</taxon>
        <taxon>Trematoda</taxon>
        <taxon>Digenea</taxon>
        <taxon>Strigeidida</taxon>
        <taxon>Schistosomatoidea</taxon>
        <taxon>Schistosomatidae</taxon>
        <taxon>Schistosoma</taxon>
    </lineage>
</organism>
<dbReference type="EMBL" id="UZAK01016430">
    <property type="protein sequence ID" value="VDP06779.1"/>
    <property type="molecule type" value="Genomic_DNA"/>
</dbReference>
<dbReference type="WBParaSite" id="SCUD_0000671701-mRNA-1">
    <property type="protein sequence ID" value="SCUD_0000671701-mRNA-1"/>
    <property type="gene ID" value="SCUD_0000671701"/>
</dbReference>
<keyword evidence="2" id="KW-1185">Reference proteome</keyword>
<evidence type="ECO:0000313" key="3">
    <source>
        <dbReference type="WBParaSite" id="SCUD_0000671701-mRNA-1"/>
    </source>
</evidence>
<evidence type="ECO:0000313" key="1">
    <source>
        <dbReference type="EMBL" id="VDP06779.1"/>
    </source>
</evidence>
<accession>A0A183JVH2</accession>
<dbReference type="Proteomes" id="UP000279833">
    <property type="component" value="Unassembled WGS sequence"/>
</dbReference>
<sequence>MLKKTPQERPSAPELLHSNAVHSYLRVSPSYSYRLYLLVSQN</sequence>
<proteinExistence type="predicted"/>
<reference evidence="1 2" key="2">
    <citation type="submission" date="2018-11" db="EMBL/GenBank/DDBJ databases">
        <authorList>
            <consortium name="Pathogen Informatics"/>
        </authorList>
    </citation>
    <scope>NUCLEOTIDE SEQUENCE [LARGE SCALE GENOMIC DNA]</scope>
    <source>
        <strain evidence="1">Dakar</strain>
        <strain evidence="2">Dakar, Senegal</strain>
    </source>
</reference>
<gene>
    <name evidence="1" type="ORF">SCUD_LOCUS6716</name>
</gene>